<keyword evidence="4" id="KW-1185">Reference proteome</keyword>
<feature type="transmembrane region" description="Helical" evidence="2">
    <location>
        <begin position="79"/>
        <end position="97"/>
    </location>
</feature>
<evidence type="ECO:0000313" key="3">
    <source>
        <dbReference type="EMBL" id="KAK7689573.1"/>
    </source>
</evidence>
<keyword evidence="2" id="KW-0812">Transmembrane</keyword>
<name>A0AAW0G7E7_9APHY</name>
<reference evidence="3 4" key="1">
    <citation type="submission" date="2022-09" db="EMBL/GenBank/DDBJ databases">
        <authorList>
            <person name="Palmer J.M."/>
        </authorList>
    </citation>
    <scope>NUCLEOTIDE SEQUENCE [LARGE SCALE GENOMIC DNA]</scope>
    <source>
        <strain evidence="3 4">DSM 7382</strain>
    </source>
</reference>
<gene>
    <name evidence="3" type="ORF">QCA50_007365</name>
</gene>
<evidence type="ECO:0000256" key="1">
    <source>
        <dbReference type="SAM" id="MobiDB-lite"/>
    </source>
</evidence>
<feature type="transmembrane region" description="Helical" evidence="2">
    <location>
        <begin position="487"/>
        <end position="507"/>
    </location>
</feature>
<feature type="transmembrane region" description="Helical" evidence="2">
    <location>
        <begin position="109"/>
        <end position="135"/>
    </location>
</feature>
<protein>
    <submittedName>
        <fullName evidence="3">Uncharacterized protein</fullName>
    </submittedName>
</protein>
<proteinExistence type="predicted"/>
<dbReference type="AlphaFoldDB" id="A0AAW0G7E7"/>
<evidence type="ECO:0000256" key="2">
    <source>
        <dbReference type="SAM" id="Phobius"/>
    </source>
</evidence>
<feature type="region of interest" description="Disordered" evidence="1">
    <location>
        <begin position="560"/>
        <end position="597"/>
    </location>
</feature>
<feature type="compositionally biased region" description="Basic and acidic residues" evidence="1">
    <location>
        <begin position="560"/>
        <end position="590"/>
    </location>
</feature>
<dbReference type="Proteomes" id="UP001385951">
    <property type="component" value="Unassembled WGS sequence"/>
</dbReference>
<keyword evidence="2" id="KW-1133">Transmembrane helix</keyword>
<organism evidence="3 4">
    <name type="scientific">Cerrena zonata</name>
    <dbReference type="NCBI Taxonomy" id="2478898"/>
    <lineage>
        <taxon>Eukaryota</taxon>
        <taxon>Fungi</taxon>
        <taxon>Dikarya</taxon>
        <taxon>Basidiomycota</taxon>
        <taxon>Agaricomycotina</taxon>
        <taxon>Agaricomycetes</taxon>
        <taxon>Polyporales</taxon>
        <taxon>Cerrenaceae</taxon>
        <taxon>Cerrena</taxon>
    </lineage>
</organism>
<dbReference type="EMBL" id="JASBNA010000008">
    <property type="protein sequence ID" value="KAK7689573.1"/>
    <property type="molecule type" value="Genomic_DNA"/>
</dbReference>
<sequence length="597" mass="66165">MTVGRSYSMLLLVATTAVWTRHLERRIVFPLDSITFQAIQVSLQIFTVVIQTALVYTTQQLSLRRNLCRQQYLTVTHDTAAAWNGFGAALMALFAQRTTSVSVRPLSPIIIYLGCLVVLHITIPTVFSTTTVPALSPRNIRTTLALPEYTASAYQAINANSIRALPGLPAMSLLRQGLNTVGWEGNTVYDIIDDDPSGTGTVLVNSTRFEVSCGTLPTLWLNTSDYNDASQRTLSGNASFTLSDGEYEWDILYVPWSSDVIRVPNVRDWIHYNGLLSSANHGNSFLVYSTRNFTDSDGSAGTSFWMGDIWPGYLKTTMQWMGCNISRTNGYSEVNAGTKTLVTSPPVKTASKWTEWRPADNPDDPWLMSWQELYSGIRDDRPFIATMRDTQCQMPLSYSDCELTTIESFLMDSIGMSLNNQKGPDASMLQLHVLEEALANLTAAIVWTSRAITTSDSFWPTRSVFGESIIQSRMQDMAQLELNSRQVIISLVGSIVLLICAIILVGGPRATDGAPESAGILQVLWMVRSRGDILEQLLNVSEPDNALLRRHGLVYVRMAGKGEDRDGGPEREGFARGLHWKNERDGRDSSELTLSQP</sequence>
<evidence type="ECO:0000313" key="4">
    <source>
        <dbReference type="Proteomes" id="UP001385951"/>
    </source>
</evidence>
<accession>A0AAW0G7E7</accession>
<keyword evidence="2" id="KW-0472">Membrane</keyword>
<comment type="caution">
    <text evidence="3">The sequence shown here is derived from an EMBL/GenBank/DDBJ whole genome shotgun (WGS) entry which is preliminary data.</text>
</comment>